<dbReference type="Proteomes" id="UP001221328">
    <property type="component" value="Unassembled WGS sequence"/>
</dbReference>
<dbReference type="SUPFAM" id="SSF55469">
    <property type="entry name" value="FMN-dependent nitroreductase-like"/>
    <property type="match status" value="2"/>
</dbReference>
<organism evidence="1 2">
    <name type="scientific">Streptomyces gilvifuscus</name>
    <dbReference type="NCBI Taxonomy" id="1550617"/>
    <lineage>
        <taxon>Bacteria</taxon>
        <taxon>Bacillati</taxon>
        <taxon>Actinomycetota</taxon>
        <taxon>Actinomycetes</taxon>
        <taxon>Kitasatosporales</taxon>
        <taxon>Streptomycetaceae</taxon>
        <taxon>Streptomyces</taxon>
    </lineage>
</organism>
<dbReference type="PANTHER" id="PTHR23026:SF123">
    <property type="entry name" value="NAD(P)H NITROREDUCTASE RV3131-RELATED"/>
    <property type="match status" value="1"/>
</dbReference>
<name>A0ABT5FYK3_9ACTN</name>
<evidence type="ECO:0000313" key="1">
    <source>
        <dbReference type="EMBL" id="MDC2957630.1"/>
    </source>
</evidence>
<dbReference type="InterPro" id="IPR000415">
    <property type="entry name" value="Nitroreductase-like"/>
</dbReference>
<accession>A0ABT5FYK3</accession>
<dbReference type="EMBL" id="JAQOSK010000010">
    <property type="protein sequence ID" value="MDC2957630.1"/>
    <property type="molecule type" value="Genomic_DNA"/>
</dbReference>
<proteinExistence type="predicted"/>
<reference evidence="1 2" key="1">
    <citation type="journal article" date="2015" name="Int. J. Syst. Evol. Microbiol.">
        <title>Streptomyces gilvifuscus sp. nov., an actinomycete that produces antibacterial compounds isolated from soil.</title>
        <authorList>
            <person name="Nguyen T.M."/>
            <person name="Kim J."/>
        </authorList>
    </citation>
    <scope>NUCLEOTIDE SEQUENCE [LARGE SCALE GENOMIC DNA]</scope>
    <source>
        <strain evidence="1 2">T113</strain>
    </source>
</reference>
<dbReference type="InterPro" id="IPR050627">
    <property type="entry name" value="Nitroreductase/BluB"/>
</dbReference>
<gene>
    <name evidence="1" type="ORF">PO587_24550</name>
</gene>
<dbReference type="Gene3D" id="3.40.109.10">
    <property type="entry name" value="NADH Oxidase"/>
    <property type="match status" value="2"/>
</dbReference>
<protein>
    <submittedName>
        <fullName evidence="1">Nitroreductase family protein</fullName>
    </submittedName>
</protein>
<dbReference type="NCBIfam" id="NF047509">
    <property type="entry name" value="Rv3131_FMN_oxido"/>
    <property type="match status" value="1"/>
</dbReference>
<sequence length="325" mass="35620">MYAPSPALDRATVESLLGAAVAAPSIHNTQPWRFQVDPRDRLVEVHSVPERTLPLTDPTHRAQHLSVGAAVFNLRLAAVHHGLRPEVALLPDPSEPGLLATVRLTGPSVGDDRLPDHGLYAAIARRRTSRLPFTGRPVPDPVVAEMVTAAHAAGARLYLPDFAGTRRLLRLTAAAEARNHAHPDRTAETRTWLRTPGSDIPYGIPVTALGPPDAAARIPMRDFTGRLPGPRLPALGFERHVQTALLWTSHDRREDWLRAGQALQYVLLTATAHGLRTSLLHQAMEWPDLRRAAAMPRGGRCHPHILIRFGYGRDGARTPRDDPRG</sequence>
<dbReference type="PANTHER" id="PTHR23026">
    <property type="entry name" value="NADPH NITROREDUCTASE"/>
    <property type="match status" value="1"/>
</dbReference>
<evidence type="ECO:0000313" key="2">
    <source>
        <dbReference type="Proteomes" id="UP001221328"/>
    </source>
</evidence>
<keyword evidence="2" id="KW-1185">Reference proteome</keyword>
<comment type="caution">
    <text evidence="1">The sequence shown here is derived from an EMBL/GenBank/DDBJ whole genome shotgun (WGS) entry which is preliminary data.</text>
</comment>